<accession>A0A078KT30</accession>
<dbReference type="HOGENOM" id="CLU_057072_0_0_9"/>
<dbReference type="KEGG" id="ccel:CCDG5_1215"/>
<feature type="transmembrane region" description="Helical" evidence="7">
    <location>
        <begin position="365"/>
        <end position="387"/>
    </location>
</feature>
<dbReference type="InterPro" id="IPR003838">
    <property type="entry name" value="ABC3_permease_C"/>
</dbReference>
<keyword evidence="2" id="KW-1003">Cell membrane</keyword>
<proteinExistence type="inferred from homology"/>
<keyword evidence="11" id="KW-1185">Reference proteome</keyword>
<evidence type="ECO:0000259" key="9">
    <source>
        <dbReference type="Pfam" id="PF12704"/>
    </source>
</evidence>
<dbReference type="GO" id="GO:0005886">
    <property type="term" value="C:plasma membrane"/>
    <property type="evidence" value="ECO:0007669"/>
    <property type="project" value="UniProtKB-SubCell"/>
</dbReference>
<evidence type="ECO:0000256" key="7">
    <source>
        <dbReference type="SAM" id="Phobius"/>
    </source>
</evidence>
<dbReference type="InterPro" id="IPR025857">
    <property type="entry name" value="MacB_PCD"/>
</dbReference>
<dbReference type="STRING" id="29343.CCDG5_1215"/>
<feature type="domain" description="MacB-like periplasmic core" evidence="9">
    <location>
        <begin position="22"/>
        <end position="240"/>
    </location>
</feature>
<dbReference type="OrthoDB" id="9770036at2"/>
<organism evidence="10 11">
    <name type="scientific">[Clostridium] cellulosi</name>
    <dbReference type="NCBI Taxonomy" id="29343"/>
    <lineage>
        <taxon>Bacteria</taxon>
        <taxon>Bacillati</taxon>
        <taxon>Bacillota</taxon>
        <taxon>Clostridia</taxon>
        <taxon>Eubacteriales</taxon>
        <taxon>Oscillospiraceae</taxon>
        <taxon>Oscillospiraceae incertae sedis</taxon>
    </lineage>
</organism>
<evidence type="ECO:0000313" key="11">
    <source>
        <dbReference type="Proteomes" id="UP000032431"/>
    </source>
</evidence>
<feature type="transmembrane region" description="Helical" evidence="7">
    <location>
        <begin position="328"/>
        <end position="359"/>
    </location>
</feature>
<gene>
    <name evidence="10" type="ORF">CCDG5_1215</name>
</gene>
<feature type="domain" description="ABC3 transporter permease C-terminal" evidence="8">
    <location>
        <begin position="284"/>
        <end position="396"/>
    </location>
</feature>
<dbReference type="InterPro" id="IPR050250">
    <property type="entry name" value="Macrolide_Exporter_MacB"/>
</dbReference>
<dbReference type="EMBL" id="LM995447">
    <property type="protein sequence ID" value="CDZ24330.1"/>
    <property type="molecule type" value="Genomic_DNA"/>
</dbReference>
<evidence type="ECO:0000256" key="3">
    <source>
        <dbReference type="ARBA" id="ARBA00022692"/>
    </source>
</evidence>
<dbReference type="Pfam" id="PF02687">
    <property type="entry name" value="FtsX"/>
    <property type="match status" value="1"/>
</dbReference>
<evidence type="ECO:0000259" key="8">
    <source>
        <dbReference type="Pfam" id="PF02687"/>
    </source>
</evidence>
<dbReference type="PANTHER" id="PTHR30572:SF4">
    <property type="entry name" value="ABC TRANSPORTER PERMEASE YTRF"/>
    <property type="match status" value="1"/>
</dbReference>
<protein>
    <recommendedName>
        <fullName evidence="12">ABC3 transporter permease protein domain-containing protein</fullName>
    </recommendedName>
</protein>
<dbReference type="GO" id="GO:0022857">
    <property type="term" value="F:transmembrane transporter activity"/>
    <property type="evidence" value="ECO:0007669"/>
    <property type="project" value="TreeGrafter"/>
</dbReference>
<keyword evidence="4 7" id="KW-1133">Transmembrane helix</keyword>
<feature type="transmembrane region" description="Helical" evidence="7">
    <location>
        <begin position="280"/>
        <end position="307"/>
    </location>
</feature>
<dbReference type="PATRIC" id="fig|29343.3.peg.1279"/>
<comment type="similarity">
    <text evidence="6">Belongs to the ABC-4 integral membrane protein family.</text>
</comment>
<dbReference type="Pfam" id="PF12704">
    <property type="entry name" value="MacB_PCD"/>
    <property type="match status" value="1"/>
</dbReference>
<dbReference type="AlphaFoldDB" id="A0A078KT30"/>
<keyword evidence="5 7" id="KW-0472">Membrane</keyword>
<reference evidence="11" key="1">
    <citation type="submission" date="2014-07" db="EMBL/GenBank/DDBJ databases">
        <authorList>
            <person name="Wibberg D."/>
        </authorList>
    </citation>
    <scope>NUCLEOTIDE SEQUENCE [LARGE SCALE GENOMIC DNA]</scope>
    <source>
        <strain evidence="11">DG5</strain>
    </source>
</reference>
<sequence>MKFYFKMAVKSILSNRKKFIHNIAGVSVGVLLLVLVASLSSSFKDVLYSQMKISDDKVMTIAVGNRKNTLTYWCLPVYDNSTLDIVNSEKNIAKSTGIKDIDVTSVFYKDSEGKNKIILSSKIDSSNQVFLDLYRVKIKQGTFCANKDEVIIGADIAKTYGIKFGDSIDIEYLGKKYTFKVSGILDKMRRMGYSNITDVINNIILISEESPIVKDSKYSAILAEVTDVNLLEQESKRITDLLNTKSNMSQELIDTGLDAIVVNNLAILEMINGYFKYVNMFIILLFLITSLIVVLNFSNIMTITIMGRKREIGIMKIIGGSNSQISKFYSVECMFTGIVGSVIGLILGILIYLLIIFALNWTFRLSLIVCLFALLVGIISPTLAGVLTQRKIKKQTISDIFNE</sequence>
<name>A0A078KT30_9FIRM</name>
<evidence type="ECO:0008006" key="12">
    <source>
        <dbReference type="Google" id="ProtNLM"/>
    </source>
</evidence>
<keyword evidence="3 7" id="KW-0812">Transmembrane</keyword>
<dbReference type="Proteomes" id="UP000032431">
    <property type="component" value="Chromosome I"/>
</dbReference>
<comment type="subcellular location">
    <subcellularLocation>
        <location evidence="1">Cell membrane</location>
        <topology evidence="1">Multi-pass membrane protein</topology>
    </subcellularLocation>
</comment>
<evidence type="ECO:0000256" key="1">
    <source>
        <dbReference type="ARBA" id="ARBA00004651"/>
    </source>
</evidence>
<evidence type="ECO:0000256" key="5">
    <source>
        <dbReference type="ARBA" id="ARBA00023136"/>
    </source>
</evidence>
<evidence type="ECO:0000256" key="2">
    <source>
        <dbReference type="ARBA" id="ARBA00022475"/>
    </source>
</evidence>
<dbReference type="PANTHER" id="PTHR30572">
    <property type="entry name" value="MEMBRANE COMPONENT OF TRANSPORTER-RELATED"/>
    <property type="match status" value="1"/>
</dbReference>
<evidence type="ECO:0000313" key="10">
    <source>
        <dbReference type="EMBL" id="CDZ24330.1"/>
    </source>
</evidence>
<evidence type="ECO:0000256" key="4">
    <source>
        <dbReference type="ARBA" id="ARBA00022989"/>
    </source>
</evidence>
<evidence type="ECO:0000256" key="6">
    <source>
        <dbReference type="ARBA" id="ARBA00038076"/>
    </source>
</evidence>